<feature type="domain" description="BSD" evidence="2">
    <location>
        <begin position="185"/>
        <end position="237"/>
    </location>
</feature>
<comment type="caution">
    <text evidence="3">The sequence shown here is derived from an EMBL/GenBank/DDBJ whole genome shotgun (WGS) entry which is preliminary data.</text>
</comment>
<dbReference type="Gene3D" id="1.10.3970.10">
    <property type="entry name" value="BSD domain"/>
    <property type="match status" value="1"/>
</dbReference>
<dbReference type="Pfam" id="PF03909">
    <property type="entry name" value="BSD"/>
    <property type="match status" value="1"/>
</dbReference>
<evidence type="ECO:0000313" key="3">
    <source>
        <dbReference type="EMBL" id="KAK8377088.1"/>
    </source>
</evidence>
<name>A0AAW0SPK6_SCYPA</name>
<dbReference type="Proteomes" id="UP001487740">
    <property type="component" value="Unassembled WGS sequence"/>
</dbReference>
<feature type="compositionally biased region" description="Low complexity" evidence="1">
    <location>
        <begin position="372"/>
        <end position="387"/>
    </location>
</feature>
<evidence type="ECO:0000256" key="1">
    <source>
        <dbReference type="SAM" id="MobiDB-lite"/>
    </source>
</evidence>
<dbReference type="PANTHER" id="PTHR16019">
    <property type="entry name" value="SYNAPSE-ASSOCIATED PROTEIN"/>
    <property type="match status" value="1"/>
</dbReference>
<dbReference type="PROSITE" id="PS50858">
    <property type="entry name" value="BSD"/>
    <property type="match status" value="1"/>
</dbReference>
<organism evidence="3 4">
    <name type="scientific">Scylla paramamosain</name>
    <name type="common">Mud crab</name>
    <dbReference type="NCBI Taxonomy" id="85552"/>
    <lineage>
        <taxon>Eukaryota</taxon>
        <taxon>Metazoa</taxon>
        <taxon>Ecdysozoa</taxon>
        <taxon>Arthropoda</taxon>
        <taxon>Crustacea</taxon>
        <taxon>Multicrustacea</taxon>
        <taxon>Malacostraca</taxon>
        <taxon>Eumalacostraca</taxon>
        <taxon>Eucarida</taxon>
        <taxon>Decapoda</taxon>
        <taxon>Pleocyemata</taxon>
        <taxon>Brachyura</taxon>
        <taxon>Eubrachyura</taxon>
        <taxon>Portunoidea</taxon>
        <taxon>Portunidae</taxon>
        <taxon>Portuninae</taxon>
        <taxon>Scylla</taxon>
    </lineage>
</organism>
<feature type="compositionally biased region" description="Polar residues" evidence="1">
    <location>
        <begin position="299"/>
        <end position="333"/>
    </location>
</feature>
<keyword evidence="4" id="KW-1185">Reference proteome</keyword>
<evidence type="ECO:0000259" key="2">
    <source>
        <dbReference type="PROSITE" id="PS50858"/>
    </source>
</evidence>
<feature type="compositionally biased region" description="Low complexity" evidence="1">
    <location>
        <begin position="347"/>
        <end position="360"/>
    </location>
</feature>
<gene>
    <name evidence="3" type="ORF">O3P69_013622</name>
</gene>
<dbReference type="InterPro" id="IPR051494">
    <property type="entry name" value="BSD_domain-containing"/>
</dbReference>
<dbReference type="GO" id="GO:0005737">
    <property type="term" value="C:cytoplasm"/>
    <property type="evidence" value="ECO:0007669"/>
    <property type="project" value="TreeGrafter"/>
</dbReference>
<dbReference type="InterPro" id="IPR005607">
    <property type="entry name" value="BSD_dom"/>
</dbReference>
<dbReference type="SMART" id="SM00751">
    <property type="entry name" value="BSD"/>
    <property type="match status" value="1"/>
</dbReference>
<feature type="region of interest" description="Disordered" evidence="1">
    <location>
        <begin position="288"/>
        <end position="406"/>
    </location>
</feature>
<dbReference type="EMBL" id="JARAKH010000047">
    <property type="protein sequence ID" value="KAK8377088.1"/>
    <property type="molecule type" value="Genomic_DNA"/>
</dbReference>
<feature type="compositionally biased region" description="Basic and acidic residues" evidence="1">
    <location>
        <begin position="388"/>
        <end position="406"/>
    </location>
</feature>
<protein>
    <recommendedName>
        <fullName evidence="2">BSD domain-containing protein</fullName>
    </recommendedName>
</protein>
<sequence length="406" mass="45420">MDRQTDKIVAVVCVIQKLVTQCSSGTPDGRVKVGQCLHDSNRMAEGGGGDASWWGWIQSAKEKVVTQSSEVLEFVKKDIDEFTKVVSEEASSMVSSTATTLKEKLRLDEDDSTANSMKKSVSGFLNHVAEVFTPPPDDGDQEAIVIRNQQPVILNRLQAAIYAVSQDAATYLTDPEGEEAQYETWLSTFDLESCQTELSDLLVNNQPLRHHYTTLVPAQVSHVVFWHRYFYKVNQLEAAEEKRKILKERADKTSTDPDLVWDEDEDFGGDVEIPEEVQAQLLEDYERECEENNRKKSVTDSTVCDKTQMPSDKEASISSKKNTVPSETKSNTGVELLEELKVDLSKTSETSSKPSPSSTESNEDEWEKVDATDASAQSPPTSSSATKTIKEEKPEEQKNEDWESWD</sequence>
<dbReference type="SUPFAM" id="SSF140383">
    <property type="entry name" value="BSD domain-like"/>
    <property type="match status" value="1"/>
</dbReference>
<reference evidence="3 4" key="1">
    <citation type="submission" date="2023-03" db="EMBL/GenBank/DDBJ databases">
        <title>High-quality genome of Scylla paramamosain provides insights in environmental adaptation.</title>
        <authorList>
            <person name="Zhang L."/>
        </authorList>
    </citation>
    <scope>NUCLEOTIDE SEQUENCE [LARGE SCALE GENOMIC DNA]</scope>
    <source>
        <strain evidence="3">LZ_2023a</strain>
        <tissue evidence="3">Muscle</tissue>
    </source>
</reference>
<dbReference type="AlphaFoldDB" id="A0AAW0SPK6"/>
<dbReference type="InterPro" id="IPR035925">
    <property type="entry name" value="BSD_dom_sf"/>
</dbReference>
<proteinExistence type="predicted"/>
<evidence type="ECO:0000313" key="4">
    <source>
        <dbReference type="Proteomes" id="UP001487740"/>
    </source>
</evidence>
<dbReference type="PANTHER" id="PTHR16019:SF5">
    <property type="entry name" value="BSD DOMAIN-CONTAINING PROTEIN 1"/>
    <property type="match status" value="1"/>
</dbReference>
<accession>A0AAW0SPK6</accession>